<evidence type="ECO:0000313" key="2">
    <source>
        <dbReference type="EMBL" id="KAH0762028.1"/>
    </source>
</evidence>
<evidence type="ECO:0000313" key="3">
    <source>
        <dbReference type="Proteomes" id="UP000826656"/>
    </source>
</evidence>
<feature type="region of interest" description="Disordered" evidence="1">
    <location>
        <begin position="1"/>
        <end position="20"/>
    </location>
</feature>
<dbReference type="Pfam" id="PF14223">
    <property type="entry name" value="Retrotran_gag_2"/>
    <property type="match status" value="1"/>
</dbReference>
<dbReference type="PANTHER" id="PTHR47481">
    <property type="match status" value="1"/>
</dbReference>
<organism evidence="2 3">
    <name type="scientific">Solanum tuberosum</name>
    <name type="common">Potato</name>
    <dbReference type="NCBI Taxonomy" id="4113"/>
    <lineage>
        <taxon>Eukaryota</taxon>
        <taxon>Viridiplantae</taxon>
        <taxon>Streptophyta</taxon>
        <taxon>Embryophyta</taxon>
        <taxon>Tracheophyta</taxon>
        <taxon>Spermatophyta</taxon>
        <taxon>Magnoliopsida</taxon>
        <taxon>eudicotyledons</taxon>
        <taxon>Gunneridae</taxon>
        <taxon>Pentapetalae</taxon>
        <taxon>asterids</taxon>
        <taxon>lamiids</taxon>
        <taxon>Solanales</taxon>
        <taxon>Solanaceae</taxon>
        <taxon>Solanoideae</taxon>
        <taxon>Solaneae</taxon>
        <taxon>Solanum</taxon>
    </lineage>
</organism>
<accession>A0ABQ7VE15</accession>
<evidence type="ECO:0008006" key="4">
    <source>
        <dbReference type="Google" id="ProtNLM"/>
    </source>
</evidence>
<proteinExistence type="predicted"/>
<dbReference type="EMBL" id="JAIVGD010000013">
    <property type="protein sequence ID" value="KAH0762028.1"/>
    <property type="molecule type" value="Genomic_DNA"/>
</dbReference>
<keyword evidence="3" id="KW-1185">Reference proteome</keyword>
<gene>
    <name evidence="2" type="ORF">KY290_018101</name>
</gene>
<sequence length="214" mass="23084">MAPETSSASSTQQTFNQSSLGLRVPPPTISNIKGFVPIGLTYVNYLTWKKCDTIALSWINATLSTAVLDTLLNYSCDTSKEAWDTLASLYLDQVSSSSIHLKSKFQNFKKGSLSMEDYLQQLHSIACSLRAIGKPLTDDDLVIQALQGLPLSYRTFVSGLNSTGSLPTFIALRPLLLTEEAHISTISSEESNPNSALLVTTHGQTNSAASSPHG</sequence>
<protein>
    <recommendedName>
        <fullName evidence="4">Retrovirus-related Pol polyprotein from transposon RE1</fullName>
    </recommendedName>
</protein>
<dbReference type="PANTHER" id="PTHR47481:SF29">
    <property type="entry name" value="RETROTRANSPOSON GAG DOMAIN-CONTAINING PROTEIN"/>
    <property type="match status" value="1"/>
</dbReference>
<reference evidence="2 3" key="1">
    <citation type="journal article" date="2021" name="bioRxiv">
        <title>Chromosome-scale and haplotype-resolved genome assembly of a tetraploid potato cultivar.</title>
        <authorList>
            <person name="Sun H."/>
            <person name="Jiao W.-B."/>
            <person name="Krause K."/>
            <person name="Campoy J.A."/>
            <person name="Goel M."/>
            <person name="Folz-Donahue K."/>
            <person name="Kukat C."/>
            <person name="Huettel B."/>
            <person name="Schneeberger K."/>
        </authorList>
    </citation>
    <scope>NUCLEOTIDE SEQUENCE [LARGE SCALE GENOMIC DNA]</scope>
    <source>
        <strain evidence="2">SolTubOtavaFocal</strain>
        <tissue evidence="2">Leaves</tissue>
    </source>
</reference>
<evidence type="ECO:0000256" key="1">
    <source>
        <dbReference type="SAM" id="MobiDB-lite"/>
    </source>
</evidence>
<dbReference type="Proteomes" id="UP000826656">
    <property type="component" value="Unassembled WGS sequence"/>
</dbReference>
<name>A0ABQ7VE15_SOLTU</name>
<comment type="caution">
    <text evidence="2">The sequence shown here is derived from an EMBL/GenBank/DDBJ whole genome shotgun (WGS) entry which is preliminary data.</text>
</comment>